<protein>
    <submittedName>
        <fullName evidence="1">Uncharacterized protein</fullName>
    </submittedName>
</protein>
<gene>
    <name evidence="1" type="ORF">IFM89_002551</name>
</gene>
<sequence length="112" mass="12905">MSWNYGSSGLLVESNNQTLIKLTVKKGLFMMFDGLPIGSEFVIVYGSRIGCCYPEFNYEVELESFVKERELWDKNTPEKIEKPAGNFIEYDTNFIEEETKQSKVLEGKLQSE</sequence>
<accession>A0A835HL81</accession>
<proteinExistence type="predicted"/>
<organism evidence="1 2">
    <name type="scientific">Coptis chinensis</name>
    <dbReference type="NCBI Taxonomy" id="261450"/>
    <lineage>
        <taxon>Eukaryota</taxon>
        <taxon>Viridiplantae</taxon>
        <taxon>Streptophyta</taxon>
        <taxon>Embryophyta</taxon>
        <taxon>Tracheophyta</taxon>
        <taxon>Spermatophyta</taxon>
        <taxon>Magnoliopsida</taxon>
        <taxon>Ranunculales</taxon>
        <taxon>Ranunculaceae</taxon>
        <taxon>Coptidoideae</taxon>
        <taxon>Coptis</taxon>
    </lineage>
</organism>
<evidence type="ECO:0000313" key="2">
    <source>
        <dbReference type="Proteomes" id="UP000631114"/>
    </source>
</evidence>
<dbReference type="OrthoDB" id="1902587at2759"/>
<dbReference type="AlphaFoldDB" id="A0A835HL81"/>
<dbReference type="Proteomes" id="UP000631114">
    <property type="component" value="Unassembled WGS sequence"/>
</dbReference>
<comment type="caution">
    <text evidence="1">The sequence shown here is derived from an EMBL/GenBank/DDBJ whole genome shotgun (WGS) entry which is preliminary data.</text>
</comment>
<reference evidence="1 2" key="1">
    <citation type="submission" date="2020-10" db="EMBL/GenBank/DDBJ databases">
        <title>The Coptis chinensis genome and diversification of protoberbering-type alkaloids.</title>
        <authorList>
            <person name="Wang B."/>
            <person name="Shu S."/>
            <person name="Song C."/>
            <person name="Liu Y."/>
        </authorList>
    </citation>
    <scope>NUCLEOTIDE SEQUENCE [LARGE SCALE GENOMIC DNA]</scope>
    <source>
        <strain evidence="1">HL-2020</strain>
        <tissue evidence="1">Leaf</tissue>
    </source>
</reference>
<keyword evidence="2" id="KW-1185">Reference proteome</keyword>
<name>A0A835HL81_9MAGN</name>
<dbReference type="EMBL" id="JADFTS010000006">
    <property type="protein sequence ID" value="KAF9600078.1"/>
    <property type="molecule type" value="Genomic_DNA"/>
</dbReference>
<evidence type="ECO:0000313" key="1">
    <source>
        <dbReference type="EMBL" id="KAF9600078.1"/>
    </source>
</evidence>